<dbReference type="EMBL" id="FNWU01000006">
    <property type="protein sequence ID" value="SEH55348.1"/>
    <property type="molecule type" value="Genomic_DNA"/>
</dbReference>
<dbReference type="InterPro" id="IPR056613">
    <property type="entry name" value="DUF7287"/>
</dbReference>
<organism evidence="3 4">
    <name type="scientific">Halopenitus malekzadehii</name>
    <dbReference type="NCBI Taxonomy" id="1267564"/>
    <lineage>
        <taxon>Archaea</taxon>
        <taxon>Methanobacteriati</taxon>
        <taxon>Methanobacteriota</taxon>
        <taxon>Stenosarchaea group</taxon>
        <taxon>Halobacteria</taxon>
        <taxon>Halobacteriales</taxon>
        <taxon>Haloferacaceae</taxon>
        <taxon>Halopenitus</taxon>
    </lineage>
</organism>
<feature type="region of interest" description="Disordered" evidence="1">
    <location>
        <begin position="132"/>
        <end position="151"/>
    </location>
</feature>
<dbReference type="AlphaFoldDB" id="A0A1H6J1A8"/>
<keyword evidence="2" id="KW-0812">Transmembrane</keyword>
<gene>
    <name evidence="3" type="ORF">SAMN05192561_10674</name>
</gene>
<dbReference type="OrthoDB" id="125215at2157"/>
<reference evidence="3 4" key="1">
    <citation type="submission" date="2016-10" db="EMBL/GenBank/DDBJ databases">
        <authorList>
            <person name="de Groot N.N."/>
        </authorList>
    </citation>
    <scope>NUCLEOTIDE SEQUENCE [LARGE SCALE GENOMIC DNA]</scope>
    <source>
        <strain evidence="3 4">IBRC-M10418</strain>
    </source>
</reference>
<dbReference type="Proteomes" id="UP000199215">
    <property type="component" value="Unassembled WGS sequence"/>
</dbReference>
<protein>
    <submittedName>
        <fullName evidence="3">Uncharacterized protein</fullName>
    </submittedName>
</protein>
<sequence>MPTRPPRPPTDTHSACVDRAQTTLDFAIGASVFLVVVLFVVAFLPAMMTPFQDVDPTQAADRFAESLSGDMLGHPADGNQLNRTCTAAFFRQLNQDSPAPETCRFANGATTPAEVLGTDHTVNVTIESRSTAGTAPTLTDEGTAVTPAAGPAADGIDTVTTARRIVLLTDDTGQQQTYRLIVRVW</sequence>
<feature type="compositionally biased region" description="Low complexity" evidence="1">
    <location>
        <begin position="142"/>
        <end position="151"/>
    </location>
</feature>
<dbReference type="RefSeq" id="WP_092817234.1">
    <property type="nucleotide sequence ID" value="NZ_FNWU01000006.1"/>
</dbReference>
<keyword evidence="4" id="KW-1185">Reference proteome</keyword>
<accession>A0A1H6J1A8</accession>
<keyword evidence="2" id="KW-1133">Transmembrane helix</keyword>
<evidence type="ECO:0000256" key="1">
    <source>
        <dbReference type="SAM" id="MobiDB-lite"/>
    </source>
</evidence>
<proteinExistence type="predicted"/>
<evidence type="ECO:0000313" key="4">
    <source>
        <dbReference type="Proteomes" id="UP000199215"/>
    </source>
</evidence>
<feature type="transmembrane region" description="Helical" evidence="2">
    <location>
        <begin position="26"/>
        <end position="44"/>
    </location>
</feature>
<keyword evidence="2" id="KW-0472">Membrane</keyword>
<dbReference type="STRING" id="1267564.SAMN05192561_10674"/>
<evidence type="ECO:0000256" key="2">
    <source>
        <dbReference type="SAM" id="Phobius"/>
    </source>
</evidence>
<evidence type="ECO:0000313" key="3">
    <source>
        <dbReference type="EMBL" id="SEH55348.1"/>
    </source>
</evidence>
<name>A0A1H6J1A8_9EURY</name>
<dbReference type="Pfam" id="PF23958">
    <property type="entry name" value="DUF7287"/>
    <property type="match status" value="1"/>
</dbReference>